<comment type="subcellular location">
    <subcellularLocation>
        <location evidence="1 5 6">Nucleus</location>
    </subcellularLocation>
</comment>
<evidence type="ECO:0000259" key="9">
    <source>
        <dbReference type="PROSITE" id="PS50181"/>
    </source>
</evidence>
<dbReference type="CDD" id="cd09917">
    <property type="entry name" value="F-box_SF"/>
    <property type="match status" value="1"/>
</dbReference>
<dbReference type="GO" id="GO:0000981">
    <property type="term" value="F:DNA-binding transcription factor activity, RNA polymerase II-specific"/>
    <property type="evidence" value="ECO:0007669"/>
    <property type="project" value="InterPro"/>
</dbReference>
<dbReference type="InterPro" id="IPR050255">
    <property type="entry name" value="POU_domain_TF"/>
</dbReference>
<dbReference type="Pfam" id="PF00046">
    <property type="entry name" value="Homeodomain"/>
    <property type="match status" value="1"/>
</dbReference>
<dbReference type="PROSITE" id="PS00027">
    <property type="entry name" value="HOMEOBOX_1"/>
    <property type="match status" value="1"/>
</dbReference>
<dbReference type="PROSITE" id="PS51179">
    <property type="entry name" value="POU_3"/>
    <property type="match status" value="1"/>
</dbReference>
<keyword evidence="2 5" id="KW-0238">DNA-binding</keyword>
<dbReference type="SMART" id="SM00352">
    <property type="entry name" value="POU"/>
    <property type="match status" value="1"/>
</dbReference>
<evidence type="ECO:0000256" key="1">
    <source>
        <dbReference type="ARBA" id="ARBA00004123"/>
    </source>
</evidence>
<reference evidence="12" key="1">
    <citation type="submission" date="2024-02" db="UniProtKB">
        <authorList>
            <consortium name="WormBaseParasite"/>
        </authorList>
    </citation>
    <scope>IDENTIFICATION</scope>
</reference>
<keyword evidence="4 5" id="KW-0539">Nucleus</keyword>
<dbReference type="PRINTS" id="PR00028">
    <property type="entry name" value="POUDOMAIN"/>
</dbReference>
<feature type="domain" description="POU-specific" evidence="10">
    <location>
        <begin position="454"/>
        <end position="528"/>
    </location>
</feature>
<dbReference type="SUPFAM" id="SSF81383">
    <property type="entry name" value="F-box domain"/>
    <property type="match status" value="1"/>
</dbReference>
<dbReference type="InterPro" id="IPR010982">
    <property type="entry name" value="Lambda_DNA-bd_dom_sf"/>
</dbReference>
<sequence>KMLTNLPSEIILTVLQNLDRKTINRMLLLNKDMHNFITHYCKKLPKFYIDEVYIVNLKELHIEELHFNIEGRRHLINLNNMPDIEKLADQIIVRDALYYCGNWDLNISESLLKTCPYTQSIRIFYQTEVINLDELTKHTSQWQKSVAYILVINHKCKEEEAPEDVSSYAKDLTLNELSNFGCPYVEWAFDSTLIKKNNLDIFLQRIMDLDFPTKCQSIGKYYLSNVQVSFEEYKAMLTDYFTTNSNFIFVEDCFNSVLETIFFGVEERKEIEKEKSMDEQLTIFALMNAIKLANINSNVKNEDLPPTPEKESSPTINNCYTNLQNFANNQIFEAVKTQIMLNSVFPIDQGLFANFLATTSPALQEQNGSNIFENRNITPFINHNMLSTSLNGLQNQNNINDMTNLLKSLCNNGQRSESIVDNDKNHINDFINTNIKDGGRIVSPSIKNKTKNVMNDAEKEEIEEFALHFKNSRIRFGFTQGDVGQQLGHRYGTDFSQTTISRFEALNLSFKNMCKLRPLLAEWIVVTDEMLKSGKTAEEINQQKLHSKYGQRRSNMSESPVMDCENNVVNNDELHGKRKSSIDEQVVGNLKKRRKRTNLDATQRDLLNQLFERDERPDHDAMDKIANHLNLDKEVIRVWFCNRRQKTRRIVGTI</sequence>
<name>A0AAF5D040_STRER</name>
<dbReference type="GO" id="GO:0030154">
    <property type="term" value="P:cell differentiation"/>
    <property type="evidence" value="ECO:0007669"/>
    <property type="project" value="UniProtKB-ARBA"/>
</dbReference>
<evidence type="ECO:0000256" key="3">
    <source>
        <dbReference type="ARBA" id="ARBA00023155"/>
    </source>
</evidence>
<comment type="similarity">
    <text evidence="7">Belongs to the POU transcription factor family.</text>
</comment>
<dbReference type="Pfam" id="PF00646">
    <property type="entry name" value="F-box"/>
    <property type="match status" value="1"/>
</dbReference>
<feature type="DNA-binding region" description="Homeobox" evidence="5">
    <location>
        <begin position="592"/>
        <end position="651"/>
    </location>
</feature>
<dbReference type="PROSITE" id="PS50181">
    <property type="entry name" value="FBOX"/>
    <property type="match status" value="1"/>
</dbReference>
<evidence type="ECO:0000256" key="4">
    <source>
        <dbReference type="ARBA" id="ARBA00023242"/>
    </source>
</evidence>
<keyword evidence="3 5" id="KW-0371">Homeobox</keyword>
<evidence type="ECO:0000256" key="7">
    <source>
        <dbReference type="RuleBase" id="RU361194"/>
    </source>
</evidence>
<dbReference type="InterPro" id="IPR001356">
    <property type="entry name" value="HD"/>
</dbReference>
<dbReference type="InterPro" id="IPR009057">
    <property type="entry name" value="Homeodomain-like_sf"/>
</dbReference>
<protein>
    <recommendedName>
        <fullName evidence="7">POU domain protein</fullName>
    </recommendedName>
</protein>
<dbReference type="CDD" id="cd00086">
    <property type="entry name" value="homeodomain"/>
    <property type="match status" value="1"/>
</dbReference>
<evidence type="ECO:0000256" key="5">
    <source>
        <dbReference type="PROSITE-ProRule" id="PRU00108"/>
    </source>
</evidence>
<keyword evidence="11" id="KW-1185">Reference proteome</keyword>
<dbReference type="InterPro" id="IPR013847">
    <property type="entry name" value="POU"/>
</dbReference>
<dbReference type="Pfam" id="PF00157">
    <property type="entry name" value="Pou"/>
    <property type="match status" value="1"/>
</dbReference>
<dbReference type="SUPFAM" id="SSF47413">
    <property type="entry name" value="lambda repressor-like DNA-binding domains"/>
    <property type="match status" value="1"/>
</dbReference>
<evidence type="ECO:0000259" key="8">
    <source>
        <dbReference type="PROSITE" id="PS50071"/>
    </source>
</evidence>
<accession>A0AAF5D040</accession>
<dbReference type="AlphaFoldDB" id="A0AAF5D040"/>
<proteinExistence type="inferred from homology"/>
<dbReference type="Proteomes" id="UP000035681">
    <property type="component" value="Unplaced"/>
</dbReference>
<organism evidence="11 12">
    <name type="scientific">Strongyloides stercoralis</name>
    <name type="common">Threadworm</name>
    <dbReference type="NCBI Taxonomy" id="6248"/>
    <lineage>
        <taxon>Eukaryota</taxon>
        <taxon>Metazoa</taxon>
        <taxon>Ecdysozoa</taxon>
        <taxon>Nematoda</taxon>
        <taxon>Chromadorea</taxon>
        <taxon>Rhabditida</taxon>
        <taxon>Tylenchina</taxon>
        <taxon>Panagrolaimomorpha</taxon>
        <taxon>Strongyloidoidea</taxon>
        <taxon>Strongyloididae</taxon>
        <taxon>Strongyloides</taxon>
    </lineage>
</organism>
<dbReference type="PANTHER" id="PTHR11636">
    <property type="entry name" value="POU DOMAIN"/>
    <property type="match status" value="1"/>
</dbReference>
<dbReference type="GO" id="GO:0000978">
    <property type="term" value="F:RNA polymerase II cis-regulatory region sequence-specific DNA binding"/>
    <property type="evidence" value="ECO:0007669"/>
    <property type="project" value="TreeGrafter"/>
</dbReference>
<feature type="domain" description="Homeobox" evidence="8">
    <location>
        <begin position="590"/>
        <end position="650"/>
    </location>
</feature>
<evidence type="ECO:0000256" key="2">
    <source>
        <dbReference type="ARBA" id="ARBA00023125"/>
    </source>
</evidence>
<dbReference type="Gene3D" id="1.10.10.60">
    <property type="entry name" value="Homeodomain-like"/>
    <property type="match status" value="1"/>
</dbReference>
<dbReference type="InterPro" id="IPR017970">
    <property type="entry name" value="Homeobox_CS"/>
</dbReference>
<keyword evidence="7" id="KW-0804">Transcription</keyword>
<evidence type="ECO:0000313" key="12">
    <source>
        <dbReference type="WBParaSite" id="TCONS_00004559.p1"/>
    </source>
</evidence>
<dbReference type="PROSITE" id="PS00465">
    <property type="entry name" value="POU_2"/>
    <property type="match status" value="1"/>
</dbReference>
<dbReference type="InterPro" id="IPR001810">
    <property type="entry name" value="F-box_dom"/>
</dbReference>
<dbReference type="SUPFAM" id="SSF46689">
    <property type="entry name" value="Homeodomain-like"/>
    <property type="match status" value="1"/>
</dbReference>
<dbReference type="InterPro" id="IPR036047">
    <property type="entry name" value="F-box-like_dom_sf"/>
</dbReference>
<dbReference type="GO" id="GO:0005634">
    <property type="term" value="C:nucleus"/>
    <property type="evidence" value="ECO:0007669"/>
    <property type="project" value="UniProtKB-SubCell"/>
</dbReference>
<evidence type="ECO:0000256" key="6">
    <source>
        <dbReference type="RuleBase" id="RU000682"/>
    </source>
</evidence>
<evidence type="ECO:0000313" key="11">
    <source>
        <dbReference type="Proteomes" id="UP000035681"/>
    </source>
</evidence>
<dbReference type="PROSITE" id="PS50071">
    <property type="entry name" value="HOMEOBOX_2"/>
    <property type="match status" value="1"/>
</dbReference>
<dbReference type="SMART" id="SM00389">
    <property type="entry name" value="HOX"/>
    <property type="match status" value="1"/>
</dbReference>
<dbReference type="WBParaSite" id="TCONS_00004559.p1">
    <property type="protein sequence ID" value="TCONS_00004559.p1"/>
    <property type="gene ID" value="XLOC_002192"/>
</dbReference>
<dbReference type="InterPro" id="IPR000327">
    <property type="entry name" value="POU_dom"/>
</dbReference>
<feature type="domain" description="F-box" evidence="9">
    <location>
        <begin position="1"/>
        <end position="51"/>
    </location>
</feature>
<dbReference type="PANTHER" id="PTHR11636:SF137">
    <property type="entry name" value="HOMEOBOX PROTEIN CEH-18"/>
    <property type="match status" value="1"/>
</dbReference>
<dbReference type="Gene3D" id="1.10.260.40">
    <property type="entry name" value="lambda repressor-like DNA-binding domains"/>
    <property type="match status" value="1"/>
</dbReference>
<evidence type="ECO:0000259" key="10">
    <source>
        <dbReference type="PROSITE" id="PS51179"/>
    </source>
</evidence>